<gene>
    <name evidence="1" type="ORF">G7Y89_g10277</name>
</gene>
<protein>
    <submittedName>
        <fullName evidence="1">Uncharacterized protein</fullName>
    </submittedName>
</protein>
<dbReference type="Proteomes" id="UP000566819">
    <property type="component" value="Unassembled WGS sequence"/>
</dbReference>
<dbReference type="AlphaFoldDB" id="A0A8H4RD37"/>
<accession>A0A8H4RD37</accession>
<reference evidence="1 2" key="1">
    <citation type="submission" date="2020-03" db="EMBL/GenBank/DDBJ databases">
        <title>Draft Genome Sequence of Cudoniella acicularis.</title>
        <authorList>
            <person name="Buettner E."/>
            <person name="Kellner H."/>
        </authorList>
    </citation>
    <scope>NUCLEOTIDE SEQUENCE [LARGE SCALE GENOMIC DNA]</scope>
    <source>
        <strain evidence="1 2">DSM 108380</strain>
    </source>
</reference>
<name>A0A8H4RD37_9HELO</name>
<keyword evidence="2" id="KW-1185">Reference proteome</keyword>
<sequence>MLLKGRGPKRKLDGFPRYIFPDPRKAVTNKEAVERKTNFCNFRSVVYQKILLGIYDIETIKYSDGTAASKQQLKIWHSKTLNPESYVSNFANRYDPGRHVKFPTSWIGPKIKIDINNLTLTLWFILPGQLGSTDNSQKATGPHKNNGKGPVWESEDIKQELMLGLAREMESMGISFPLLPYSKGLKDLRRFEAIFSDCHPKIDIPISRGKLAESEDEDLAFAMQRRLIANDLAYSYIW</sequence>
<proteinExistence type="predicted"/>
<evidence type="ECO:0000313" key="2">
    <source>
        <dbReference type="Proteomes" id="UP000566819"/>
    </source>
</evidence>
<dbReference type="EMBL" id="JAAMPI010000897">
    <property type="protein sequence ID" value="KAF4627875.1"/>
    <property type="molecule type" value="Genomic_DNA"/>
</dbReference>
<organism evidence="1 2">
    <name type="scientific">Cudoniella acicularis</name>
    <dbReference type="NCBI Taxonomy" id="354080"/>
    <lineage>
        <taxon>Eukaryota</taxon>
        <taxon>Fungi</taxon>
        <taxon>Dikarya</taxon>
        <taxon>Ascomycota</taxon>
        <taxon>Pezizomycotina</taxon>
        <taxon>Leotiomycetes</taxon>
        <taxon>Helotiales</taxon>
        <taxon>Tricladiaceae</taxon>
        <taxon>Cudoniella</taxon>
    </lineage>
</organism>
<comment type="caution">
    <text evidence="1">The sequence shown here is derived from an EMBL/GenBank/DDBJ whole genome shotgun (WGS) entry which is preliminary data.</text>
</comment>
<evidence type="ECO:0000313" key="1">
    <source>
        <dbReference type="EMBL" id="KAF4627875.1"/>
    </source>
</evidence>